<evidence type="ECO:0000256" key="6">
    <source>
        <dbReference type="ARBA" id="ARBA00022777"/>
    </source>
</evidence>
<protein>
    <recommendedName>
        <fullName evidence="11">fructokinase</fullName>
        <ecNumber evidence="11">2.7.1.4</ecNumber>
    </recommendedName>
</protein>
<dbReference type="RefSeq" id="WP_268751501.1">
    <property type="nucleotide sequence ID" value="NZ_JAPRFQ010000001.1"/>
</dbReference>
<gene>
    <name evidence="13" type="ORF">OW157_01160</name>
</gene>
<dbReference type="InterPro" id="IPR000600">
    <property type="entry name" value="ROK"/>
</dbReference>
<evidence type="ECO:0000313" key="13">
    <source>
        <dbReference type="EMBL" id="MCZ0725175.1"/>
    </source>
</evidence>
<dbReference type="GO" id="GO:0046872">
    <property type="term" value="F:metal ion binding"/>
    <property type="evidence" value="ECO:0007669"/>
    <property type="project" value="UniProtKB-KW"/>
</dbReference>
<dbReference type="InterPro" id="IPR043129">
    <property type="entry name" value="ATPase_NBD"/>
</dbReference>
<reference evidence="13" key="1">
    <citation type="submission" date="2022-12" db="EMBL/GenBank/DDBJ databases">
        <title>Description and comparative metabolic analysis of Aerococcus sp. nov., isolated from the feces of a pig.</title>
        <authorList>
            <person name="Chang Y.-H."/>
        </authorList>
    </citation>
    <scope>NUCLEOTIDE SEQUENCE</scope>
    <source>
        <strain evidence="13">YH-aer222</strain>
    </source>
</reference>
<keyword evidence="8" id="KW-0067">ATP-binding</keyword>
<evidence type="ECO:0000256" key="9">
    <source>
        <dbReference type="ARBA" id="ARBA00022842"/>
    </source>
</evidence>
<name>A0A9X3JFA8_9LACT</name>
<dbReference type="SUPFAM" id="SSF53067">
    <property type="entry name" value="Actin-like ATPase domain"/>
    <property type="match status" value="1"/>
</dbReference>
<evidence type="ECO:0000256" key="4">
    <source>
        <dbReference type="ARBA" id="ARBA00022723"/>
    </source>
</evidence>
<accession>A0A9X3JFA8</accession>
<dbReference type="PANTHER" id="PTHR42742">
    <property type="entry name" value="TRANSCRIPTIONAL REPRESSOR MPRA"/>
    <property type="match status" value="1"/>
</dbReference>
<dbReference type="InterPro" id="IPR051804">
    <property type="entry name" value="Carb_Metab_Reg_Kinase/Isom"/>
</dbReference>
<keyword evidence="9" id="KW-0460">Magnesium</keyword>
<keyword evidence="10" id="KW-0119">Carbohydrate metabolism</keyword>
<evidence type="ECO:0000256" key="5">
    <source>
        <dbReference type="ARBA" id="ARBA00022741"/>
    </source>
</evidence>
<evidence type="ECO:0000256" key="3">
    <source>
        <dbReference type="ARBA" id="ARBA00022679"/>
    </source>
</evidence>
<dbReference type="AlphaFoldDB" id="A0A9X3JFA8"/>
<evidence type="ECO:0000256" key="7">
    <source>
        <dbReference type="ARBA" id="ARBA00022833"/>
    </source>
</evidence>
<dbReference type="GO" id="GO:0005524">
    <property type="term" value="F:ATP binding"/>
    <property type="evidence" value="ECO:0007669"/>
    <property type="project" value="UniProtKB-KW"/>
</dbReference>
<dbReference type="GO" id="GO:0008865">
    <property type="term" value="F:fructokinase activity"/>
    <property type="evidence" value="ECO:0007669"/>
    <property type="project" value="UniProtKB-EC"/>
</dbReference>
<dbReference type="EMBL" id="JAPRFR010000001">
    <property type="protein sequence ID" value="MCZ0725175.1"/>
    <property type="molecule type" value="Genomic_DNA"/>
</dbReference>
<keyword evidence="7" id="KW-0862">Zinc</keyword>
<comment type="catalytic activity">
    <reaction evidence="12">
        <text>D-fructose + ATP = D-fructose 6-phosphate + ADP + H(+)</text>
        <dbReference type="Rhea" id="RHEA:16125"/>
        <dbReference type="ChEBI" id="CHEBI:15378"/>
        <dbReference type="ChEBI" id="CHEBI:30616"/>
        <dbReference type="ChEBI" id="CHEBI:37721"/>
        <dbReference type="ChEBI" id="CHEBI:61527"/>
        <dbReference type="ChEBI" id="CHEBI:456216"/>
        <dbReference type="EC" id="2.7.1.4"/>
    </reaction>
</comment>
<evidence type="ECO:0000256" key="2">
    <source>
        <dbReference type="ARBA" id="ARBA00006479"/>
    </source>
</evidence>
<dbReference type="Pfam" id="PF00480">
    <property type="entry name" value="ROK"/>
    <property type="match status" value="1"/>
</dbReference>
<organism evidence="13 14">
    <name type="scientific">Aerococcus kribbianus</name>
    <dbReference type="NCBI Taxonomy" id="2999064"/>
    <lineage>
        <taxon>Bacteria</taxon>
        <taxon>Bacillati</taxon>
        <taxon>Bacillota</taxon>
        <taxon>Bacilli</taxon>
        <taxon>Lactobacillales</taxon>
        <taxon>Aerococcaceae</taxon>
        <taxon>Aerococcus</taxon>
    </lineage>
</organism>
<evidence type="ECO:0000256" key="8">
    <source>
        <dbReference type="ARBA" id="ARBA00022840"/>
    </source>
</evidence>
<keyword evidence="14" id="KW-1185">Reference proteome</keyword>
<dbReference type="CDD" id="cd24067">
    <property type="entry name" value="ASKHA_NBD_ROK_BsFRK-like"/>
    <property type="match status" value="1"/>
</dbReference>
<evidence type="ECO:0000313" key="14">
    <source>
        <dbReference type="Proteomes" id="UP001146670"/>
    </source>
</evidence>
<keyword evidence="3" id="KW-0808">Transferase</keyword>
<dbReference type="PANTHER" id="PTHR42742:SF3">
    <property type="entry name" value="FRUCTOKINASE"/>
    <property type="match status" value="1"/>
</dbReference>
<evidence type="ECO:0000256" key="1">
    <source>
        <dbReference type="ARBA" id="ARBA00001946"/>
    </source>
</evidence>
<comment type="similarity">
    <text evidence="2">Belongs to the ROK (NagC/XylR) family.</text>
</comment>
<comment type="cofactor">
    <cofactor evidence="1">
        <name>Mg(2+)</name>
        <dbReference type="ChEBI" id="CHEBI:18420"/>
    </cofactor>
</comment>
<keyword evidence="4" id="KW-0479">Metal-binding</keyword>
<dbReference type="FunFam" id="3.30.420.40:FF:000153">
    <property type="entry name" value="Putative fructokinase"/>
    <property type="match status" value="1"/>
</dbReference>
<keyword evidence="6" id="KW-0418">Kinase</keyword>
<keyword evidence="5" id="KW-0547">Nucleotide-binding</keyword>
<evidence type="ECO:0000256" key="12">
    <source>
        <dbReference type="ARBA" id="ARBA00048451"/>
    </source>
</evidence>
<dbReference type="Gene3D" id="3.30.420.40">
    <property type="match status" value="2"/>
</dbReference>
<dbReference type="EC" id="2.7.1.4" evidence="11"/>
<evidence type="ECO:0000256" key="10">
    <source>
        <dbReference type="ARBA" id="ARBA00023277"/>
    </source>
</evidence>
<evidence type="ECO:0000256" key="11">
    <source>
        <dbReference type="ARBA" id="ARBA00038887"/>
    </source>
</evidence>
<sequence>MLAGIEAGGTKFNCIVSDHDLNILGQSQFPTTTPEETMANVFEFFSNYDIEAIGIGSFGPIDVNVDSPTYGYITNTPKIAWQNFAFLDTVKAQYNVPIFWTTDVNASAVGEYELGVAQDQASCLYLTFGTGVGGGFVKDGKIHTGMSHLEMGHIYVKRHTDDHYAGHCPFHNDCLEGLVCGPAIEDRFPKGTKAKDIPQTDLIWDVVADYIAQALNNYMLTLMPNRIIIGGGVLHQDSLLERIQIKFQELVNDYVAALPEATEYIQKPGLGDDAGLLGCLCLAKASLENY</sequence>
<proteinExistence type="inferred from homology"/>
<dbReference type="Proteomes" id="UP001146670">
    <property type="component" value="Unassembled WGS sequence"/>
</dbReference>
<comment type="caution">
    <text evidence="13">The sequence shown here is derived from an EMBL/GenBank/DDBJ whole genome shotgun (WGS) entry which is preliminary data.</text>
</comment>